<evidence type="ECO:0000256" key="2">
    <source>
        <dbReference type="SAM" id="MobiDB-lite"/>
    </source>
</evidence>
<dbReference type="RefSeq" id="XP_038776467.1">
    <property type="nucleotide sequence ID" value="XM_038920539.1"/>
</dbReference>
<dbReference type="GO" id="GO:0008270">
    <property type="term" value="F:zinc ion binding"/>
    <property type="evidence" value="ECO:0007669"/>
    <property type="project" value="InterPro"/>
</dbReference>
<feature type="region of interest" description="Disordered" evidence="2">
    <location>
        <begin position="235"/>
        <end position="256"/>
    </location>
</feature>
<dbReference type="GeneID" id="62193606"/>
<sequence>MSSYTLNEIKAYATQAIDEILPLDEQTISQMVNYAITELRTREAVRQHFTNLLGESPKALDFITKLSNILFGDPNKLKIEKKLSQPSKNNTGWVNSATGSTLSKGQHDQRLRNASVQGTSTSELIDQTPKAAKEVSMKKKDAQKTLDSLKDLDAALNELEVSDETNRGESDRVVRVCNCNATRHPLFEMFPNCLNCGKIICAKEGFQPCSFCGKKLLNNEERLQIVEVLNREKEEIEGKSNKNERSNNQDDNMRRRKNVIKISINSTGQNNYKVQEMAFKRVERKRELERKKEELKQQKQEEVEEVQRELDYYSSLKDKDEELVRAQQQLDTLMDFQLHGAERTKIIDQASDFDAPTSSNNLWATPLERALQLKRQQKQLRKQQEADDRRSGRGKRVMDMSIRNGKVIIREVDAPTEIAEDLSDDEEIKGLQARVSDEKTKTLEENSHNVWDYQSDASKWTKPVYMGEKGTKENKELKQSDTVTAKSKVVQLGDEEEQENTIFSMVGV</sequence>
<dbReference type="InterPro" id="IPR009349">
    <property type="entry name" value="TRIP4/RQT4_C2HC5_Znf"/>
</dbReference>
<dbReference type="InterPro" id="IPR039128">
    <property type="entry name" value="TRIP4-like"/>
</dbReference>
<protein>
    <recommendedName>
        <fullName evidence="3">TRIP4/RQT4 C2HC5-type zinc finger domain-containing protein</fullName>
    </recommendedName>
</protein>
<dbReference type="GO" id="GO:0180022">
    <property type="term" value="C:RQC-trigger complex"/>
    <property type="evidence" value="ECO:0007669"/>
    <property type="project" value="InterPro"/>
</dbReference>
<proteinExistence type="predicted"/>
<evidence type="ECO:0000313" key="4">
    <source>
        <dbReference type="EMBL" id="QPG72902.1"/>
    </source>
</evidence>
<dbReference type="PANTHER" id="PTHR12963">
    <property type="entry name" value="THYROID RECEPTOR INTERACTING PROTEIN RELATED"/>
    <property type="match status" value="1"/>
</dbReference>
<evidence type="ECO:0000259" key="3">
    <source>
        <dbReference type="Pfam" id="PF06221"/>
    </source>
</evidence>
<evidence type="ECO:0000256" key="1">
    <source>
        <dbReference type="SAM" id="Coils"/>
    </source>
</evidence>
<dbReference type="AlphaFoldDB" id="A0A875RYB2"/>
<feature type="domain" description="TRIP4/RQT4 C2HC5-type zinc finger" evidence="3">
    <location>
        <begin position="175"/>
        <end position="226"/>
    </location>
</feature>
<dbReference type="GO" id="GO:0005634">
    <property type="term" value="C:nucleus"/>
    <property type="evidence" value="ECO:0007669"/>
    <property type="project" value="InterPro"/>
</dbReference>
<feature type="compositionally biased region" description="Basic and acidic residues" evidence="2">
    <location>
        <begin position="382"/>
        <end position="391"/>
    </location>
</feature>
<dbReference type="OrthoDB" id="338816at2759"/>
<feature type="region of interest" description="Disordered" evidence="2">
    <location>
        <begin position="376"/>
        <end position="396"/>
    </location>
</feature>
<gene>
    <name evidence="4" type="ORF">FOA43_000205</name>
</gene>
<dbReference type="Pfam" id="PF06221">
    <property type="entry name" value="zf-C2HC5"/>
    <property type="match status" value="1"/>
</dbReference>
<feature type="region of interest" description="Disordered" evidence="2">
    <location>
        <begin position="88"/>
        <end position="127"/>
    </location>
</feature>
<organism evidence="4 5">
    <name type="scientific">Eeniella nana</name>
    <name type="common">Yeast</name>
    <name type="synonym">Brettanomyces nanus</name>
    <dbReference type="NCBI Taxonomy" id="13502"/>
    <lineage>
        <taxon>Eukaryota</taxon>
        <taxon>Fungi</taxon>
        <taxon>Dikarya</taxon>
        <taxon>Ascomycota</taxon>
        <taxon>Saccharomycotina</taxon>
        <taxon>Pichiomycetes</taxon>
        <taxon>Pichiales</taxon>
        <taxon>Pichiaceae</taxon>
        <taxon>Brettanomyces</taxon>
    </lineage>
</organism>
<accession>A0A875RYB2</accession>
<dbReference type="Proteomes" id="UP000662931">
    <property type="component" value="Chromosome 1"/>
</dbReference>
<evidence type="ECO:0000313" key="5">
    <source>
        <dbReference type="Proteomes" id="UP000662931"/>
    </source>
</evidence>
<dbReference type="PANTHER" id="PTHR12963:SF4">
    <property type="entry name" value="ACTIVATING SIGNAL COINTEGRATOR 1"/>
    <property type="match status" value="1"/>
</dbReference>
<keyword evidence="5" id="KW-1185">Reference proteome</keyword>
<feature type="compositionally biased region" description="Polar residues" evidence="2">
    <location>
        <begin position="88"/>
        <end position="104"/>
    </location>
</feature>
<dbReference type="KEGG" id="bnn:FOA43_000205"/>
<dbReference type="GO" id="GO:0072344">
    <property type="term" value="P:rescue of stalled ribosome"/>
    <property type="evidence" value="ECO:0007669"/>
    <property type="project" value="InterPro"/>
</dbReference>
<feature type="coiled-coil region" evidence="1">
    <location>
        <begin position="278"/>
        <end position="316"/>
    </location>
</feature>
<reference evidence="4" key="1">
    <citation type="submission" date="2020-10" db="EMBL/GenBank/DDBJ databases">
        <authorList>
            <person name="Roach M.J.R."/>
        </authorList>
    </citation>
    <scope>NUCLEOTIDE SEQUENCE</scope>
    <source>
        <strain evidence="4">CBS 1945</strain>
    </source>
</reference>
<keyword evidence="1" id="KW-0175">Coiled coil</keyword>
<feature type="compositionally biased region" description="Basic and acidic residues" evidence="2">
    <location>
        <begin position="235"/>
        <end position="253"/>
    </location>
</feature>
<dbReference type="EMBL" id="CP064812">
    <property type="protein sequence ID" value="QPG72902.1"/>
    <property type="molecule type" value="Genomic_DNA"/>
</dbReference>
<feature type="compositionally biased region" description="Polar residues" evidence="2">
    <location>
        <begin position="112"/>
        <end position="125"/>
    </location>
</feature>
<dbReference type="GO" id="GO:0045893">
    <property type="term" value="P:positive regulation of DNA-templated transcription"/>
    <property type="evidence" value="ECO:0007669"/>
    <property type="project" value="TreeGrafter"/>
</dbReference>
<name>A0A875RYB2_EENNA</name>